<dbReference type="GO" id="GO:0042273">
    <property type="term" value="P:ribosomal large subunit biogenesis"/>
    <property type="evidence" value="ECO:0007669"/>
    <property type="project" value="TreeGrafter"/>
</dbReference>
<dbReference type="SUPFAM" id="SSF57667">
    <property type="entry name" value="beta-beta-alpha zinc fingers"/>
    <property type="match status" value="1"/>
</dbReference>
<evidence type="ECO:0000259" key="1">
    <source>
        <dbReference type="Pfam" id="PF12756"/>
    </source>
</evidence>
<comment type="caution">
    <text evidence="2">The sequence shown here is derived from an EMBL/GenBank/DDBJ whole genome shotgun (WGS) entry which is preliminary data.</text>
</comment>
<evidence type="ECO:0000313" key="3">
    <source>
        <dbReference type="Proteomes" id="UP000037904"/>
    </source>
</evidence>
<dbReference type="AlphaFoldDB" id="A0A0N0DEG6"/>
<organism evidence="2 3">
    <name type="scientific">Fusarium langsethiae</name>
    <dbReference type="NCBI Taxonomy" id="179993"/>
    <lineage>
        <taxon>Eukaryota</taxon>
        <taxon>Fungi</taxon>
        <taxon>Dikarya</taxon>
        <taxon>Ascomycota</taxon>
        <taxon>Pezizomycotina</taxon>
        <taxon>Sordariomycetes</taxon>
        <taxon>Hypocreomycetidae</taxon>
        <taxon>Hypocreales</taxon>
        <taxon>Nectriaceae</taxon>
        <taxon>Fusarium</taxon>
    </lineage>
</organism>
<dbReference type="Pfam" id="PF12756">
    <property type="entry name" value="zf-C2H2_2"/>
    <property type="match status" value="1"/>
</dbReference>
<dbReference type="OrthoDB" id="5100848at2759"/>
<evidence type="ECO:0000313" key="2">
    <source>
        <dbReference type="EMBL" id="KPA41107.1"/>
    </source>
</evidence>
<protein>
    <submittedName>
        <fullName evidence="2">Tri15-transcription factor</fullName>
    </submittedName>
</protein>
<feature type="domain" description="ZN622/Rei1/Reh1 zinc finger C2H2-type" evidence="1">
    <location>
        <begin position="107"/>
        <end position="151"/>
    </location>
</feature>
<proteinExistence type="predicted"/>
<dbReference type="InterPro" id="IPR036236">
    <property type="entry name" value="Znf_C2H2_sf"/>
</dbReference>
<dbReference type="PANTHER" id="PTHR13182">
    <property type="entry name" value="ZINC FINGER PROTEIN 622"/>
    <property type="match status" value="1"/>
</dbReference>
<dbReference type="EMBL" id="JXCE01000108">
    <property type="protein sequence ID" value="KPA41107.1"/>
    <property type="molecule type" value="Genomic_DNA"/>
</dbReference>
<gene>
    <name evidence="2" type="ORF">FLAG1_06027</name>
</gene>
<dbReference type="GO" id="GO:0030687">
    <property type="term" value="C:preribosome, large subunit precursor"/>
    <property type="evidence" value="ECO:0007669"/>
    <property type="project" value="TreeGrafter"/>
</dbReference>
<reference evidence="2 3" key="1">
    <citation type="submission" date="2015-04" db="EMBL/GenBank/DDBJ databases">
        <title>The draft genome sequence of Fusarium langsethiae, a T-2/HT-2 mycotoxin producer.</title>
        <authorList>
            <person name="Lysoe E."/>
            <person name="Divon H.H."/>
            <person name="Terzi V."/>
            <person name="Orru L."/>
            <person name="Lamontanara A."/>
            <person name="Kolseth A.-K."/>
            <person name="Frandsen R.J."/>
            <person name="Nielsen K."/>
            <person name="Thrane U."/>
        </authorList>
    </citation>
    <scope>NUCLEOTIDE SEQUENCE [LARGE SCALE GENOMIC DNA]</scope>
    <source>
        <strain evidence="2 3">Fl201059</strain>
    </source>
</reference>
<keyword evidence="3" id="KW-1185">Reference proteome</keyword>
<dbReference type="InterPro" id="IPR040025">
    <property type="entry name" value="Znf622/Rei1/Reh1"/>
</dbReference>
<dbReference type="Proteomes" id="UP000037904">
    <property type="component" value="Unassembled WGS sequence"/>
</dbReference>
<sequence>MSSHYSMDIWYSFEPDKTSLDTIEKHFGSSESKSDTYHLDPLSSDTEMSFGVDYPSAEPFDFDIEMTFGVNPNSSEPVKDKDLEDRDAEEEFLAREKEKLKSRLEPCLFCPHGSNSFDESLAHMKANHDFNIPDTSHLDIDPINLVRYLRHIRPYSHSTLVGVGLDDFAGLPSMASKFVNQRAPGTCFVRSASEARRIYLKALRIYRRRGHQAKNLRMRAIQDEVGSEFLYNTFLKMGVKERRGLNSDALVKLGREISAANVRGREMVRKLRSLALS</sequence>
<name>A0A0N0DEG6_FUSLA</name>
<dbReference type="PANTHER" id="PTHR13182:SF8">
    <property type="entry name" value="CYTOPLASMIC 60S SUBUNIT BIOGENESIS FACTOR ZNF622"/>
    <property type="match status" value="1"/>
</dbReference>
<dbReference type="InterPro" id="IPR041661">
    <property type="entry name" value="ZN622/Rei1/Reh1_Znf-C2H2"/>
</dbReference>
<accession>A0A0N0DEG6</accession>